<accession>A0A218X3V9</accession>
<reference evidence="3" key="1">
    <citation type="journal article" date="2017" name="Plant J.">
        <title>The pomegranate (Punica granatum L.) genome and the genomics of punicalagin biosynthesis.</title>
        <authorList>
            <person name="Qin G."/>
            <person name="Xu C."/>
            <person name="Ming R."/>
            <person name="Tang H."/>
            <person name="Guyot R."/>
            <person name="Kramer E.M."/>
            <person name="Hu Y."/>
            <person name="Yi X."/>
            <person name="Qi Y."/>
            <person name="Xu X."/>
            <person name="Gao Z."/>
            <person name="Pan H."/>
            <person name="Jian J."/>
            <person name="Tian Y."/>
            <person name="Yue Z."/>
            <person name="Xu Y."/>
        </authorList>
    </citation>
    <scope>NUCLEOTIDE SEQUENCE [LARGE SCALE GENOMIC DNA]</scope>
    <source>
        <strain evidence="3">cv. Dabenzi</strain>
    </source>
</reference>
<dbReference type="EMBL" id="MTKT01002440">
    <property type="protein sequence ID" value="OWM79399.1"/>
    <property type="molecule type" value="Genomic_DNA"/>
</dbReference>
<proteinExistence type="predicted"/>
<gene>
    <name evidence="2" type="ORF">CDL15_Pgr022811</name>
</gene>
<dbReference type="AlphaFoldDB" id="A0A218X3V9"/>
<protein>
    <submittedName>
        <fullName evidence="2">Uncharacterized protein</fullName>
    </submittedName>
</protein>
<evidence type="ECO:0000313" key="2">
    <source>
        <dbReference type="EMBL" id="OWM79399.1"/>
    </source>
</evidence>
<name>A0A218X3V9_PUNGR</name>
<organism evidence="2 3">
    <name type="scientific">Punica granatum</name>
    <name type="common">Pomegranate</name>
    <dbReference type="NCBI Taxonomy" id="22663"/>
    <lineage>
        <taxon>Eukaryota</taxon>
        <taxon>Viridiplantae</taxon>
        <taxon>Streptophyta</taxon>
        <taxon>Embryophyta</taxon>
        <taxon>Tracheophyta</taxon>
        <taxon>Spermatophyta</taxon>
        <taxon>Magnoliopsida</taxon>
        <taxon>eudicotyledons</taxon>
        <taxon>Gunneridae</taxon>
        <taxon>Pentapetalae</taxon>
        <taxon>rosids</taxon>
        <taxon>malvids</taxon>
        <taxon>Myrtales</taxon>
        <taxon>Lythraceae</taxon>
        <taxon>Punica</taxon>
    </lineage>
</organism>
<feature type="region of interest" description="Disordered" evidence="1">
    <location>
        <begin position="204"/>
        <end position="239"/>
    </location>
</feature>
<sequence length="239" mass="26901">MNERYSRSVVLYEFRTLQAQKDGKGSVSLSTLVGKGSCGIPTNTFSSHLELIIDNGEGAKPWVCIVVPYRLCQERFAKLDNLFKPKETRVPGSAIVRGPHLHSSAYLFFFFKTGSYSALQPYLDLKRYSSPPFSLDLLNNLPVRAYRLPMDEEQGLQDIPNYCKNYKLLNELFNSSTATGSLCMSLTNPPRTSDDDRQVLEEFLSTSKQQQKQPINLEEGSDQSDDSVHVVEESIISES</sequence>
<evidence type="ECO:0000313" key="3">
    <source>
        <dbReference type="Proteomes" id="UP000197138"/>
    </source>
</evidence>
<dbReference type="Proteomes" id="UP000197138">
    <property type="component" value="Unassembled WGS sequence"/>
</dbReference>
<comment type="caution">
    <text evidence="2">The sequence shown here is derived from an EMBL/GenBank/DDBJ whole genome shotgun (WGS) entry which is preliminary data.</text>
</comment>
<evidence type="ECO:0000256" key="1">
    <source>
        <dbReference type="SAM" id="MobiDB-lite"/>
    </source>
</evidence>
<feature type="compositionally biased region" description="Polar residues" evidence="1">
    <location>
        <begin position="204"/>
        <end position="214"/>
    </location>
</feature>